<gene>
    <name evidence="2" type="ORF">MNBD_UNCLBAC01-160</name>
</gene>
<keyword evidence="1" id="KW-1133">Transmembrane helix</keyword>
<keyword evidence="1" id="KW-0812">Transmembrane</keyword>
<organism evidence="2">
    <name type="scientific">hydrothermal vent metagenome</name>
    <dbReference type="NCBI Taxonomy" id="652676"/>
    <lineage>
        <taxon>unclassified sequences</taxon>
        <taxon>metagenomes</taxon>
        <taxon>ecological metagenomes</taxon>
    </lineage>
</organism>
<dbReference type="AlphaFoldDB" id="A0A3B1D4B9"/>
<dbReference type="EMBL" id="UOGJ01000136">
    <property type="protein sequence ID" value="VAX37706.1"/>
    <property type="molecule type" value="Genomic_DNA"/>
</dbReference>
<sequence length="199" mass="22977">MIDINLTPPEFKRIRKKSSLSVGINIPLEVVIGLGGGLVFILIMTHVVLLFMNVTRSAKHRDLQKKWNEILPAKENVDVVLKEKKELKNQYNALKNVIDERGIFWAQKLNIISDQLPKEVWLRRIVLDEGLLLIEGSAISRQSKEMINVHKFLANLKGEKKFQENLAYTELGTIQSRKIKKVEIADFLIKAQLEYFEEE</sequence>
<keyword evidence="1" id="KW-0472">Membrane</keyword>
<evidence type="ECO:0008006" key="3">
    <source>
        <dbReference type="Google" id="ProtNLM"/>
    </source>
</evidence>
<evidence type="ECO:0000313" key="2">
    <source>
        <dbReference type="EMBL" id="VAX37706.1"/>
    </source>
</evidence>
<evidence type="ECO:0000256" key="1">
    <source>
        <dbReference type="SAM" id="Phobius"/>
    </source>
</evidence>
<dbReference type="InterPro" id="IPR007813">
    <property type="entry name" value="PilN"/>
</dbReference>
<name>A0A3B1D4B9_9ZZZZ</name>
<reference evidence="2" key="1">
    <citation type="submission" date="2018-06" db="EMBL/GenBank/DDBJ databases">
        <authorList>
            <person name="Zhirakovskaya E."/>
        </authorList>
    </citation>
    <scope>NUCLEOTIDE SEQUENCE</scope>
</reference>
<dbReference type="Pfam" id="PF05137">
    <property type="entry name" value="PilN"/>
    <property type="match status" value="1"/>
</dbReference>
<feature type="transmembrane region" description="Helical" evidence="1">
    <location>
        <begin position="30"/>
        <end position="51"/>
    </location>
</feature>
<proteinExistence type="predicted"/>
<accession>A0A3B1D4B9</accession>
<protein>
    <recommendedName>
        <fullName evidence="3">Type IV pilus biogenesis protein PilN</fullName>
    </recommendedName>
</protein>